<evidence type="ECO:0000256" key="1">
    <source>
        <dbReference type="SAM" id="MobiDB-lite"/>
    </source>
</evidence>
<sequence>MSRLTRLSLANRAVIALVTAAIAVFGVVSLGSLKQELIPSLQIPTVAVVAASPGSAPDLVEQQVTEPIEAALTGIAGVEDVESTASTGLSTTTVMLTYGTDTGDAAQDVQRALERAATTLPEDVDPQVITGSIDDLPVVQLAVSAGAGADDAAAVDPAFVATLNEQVLPRLQEIEGVRDVTLTGTAEDLVTVDLDLAAATAAGVSPASVTTLLQDYGVALPAGSVDDGDRTLSVQVGAVLTSVDDLRALPLASAAGAPVTLGDVATVTEGTAEPTSFSRLDGSPALGIAITKTPEGNTVEVSHGVTEALDELSAVVGDDQVAVVFDQAPFIEESIHGLATEGGLGLVFAVVVILVFLASVASTLVSAISIPLSLLVTFIGLQVSGYSLNILTLGAMTVAIGRVVDDSIVVIENIKRHLSYGEGKLPAILTAVREVAGAITASTLTTVAVFLPIGLVGGMVGELFRPFALTVAIAMTASLVVALTIVPVLAYWFIRTPKGEDPAAAREAAEEKERRGRLQRGYLSTLRAALAHPVWTIGIAVAVLGGTLALTPRLETNFLDSTGQDTVTVTQTFPAGTSLATQDDAAREVEQQLGDLAGVDTVQTTVGSAGGAAAFFGGGGAPTASYALTLGADADATAVPDAIREDVDPAGDSTLSVSGGDAAYGSSTVDVVVQAADATTLADLAAQVEETVRGVEGTTDVTNDLAAEQPTVRVEVDRAAVAAAGLTETQVAGTLAGMLSPQAVGQVDLGTGPVDVVLRTGAVPATVDELRAVVLPGAAGVVPLTAVASVDVVDVPTSVTRIDGQRAATVSATPAGQDLGTLTSELQAAVDGIEVPDGASVTIGGVSADQADAFADLGLALLIAIAIVYVVMVATFRSLRQPLVLLVSVPFAATGALLGLLATSTALGVPALIGVLMLIGIVVTNAIVLIDLVNQYRRDGMRLDEAVVEGARHRLRPIVMTAAATIFALAPMAFGLTGGGVFISRPLAIVVIGGLLSSTLLTLVLVPVLYTLTERRGERKRLARAGEGVAAAPADGAADLDGEHGRHAAAPAAAGPAGASAAHES</sequence>
<feature type="transmembrane region" description="Helical" evidence="2">
    <location>
        <begin position="435"/>
        <end position="455"/>
    </location>
</feature>
<feature type="transmembrane region" description="Helical" evidence="2">
    <location>
        <begin position="883"/>
        <end position="903"/>
    </location>
</feature>
<feature type="transmembrane region" description="Helical" evidence="2">
    <location>
        <begin position="344"/>
        <end position="370"/>
    </location>
</feature>
<feature type="transmembrane region" description="Helical" evidence="2">
    <location>
        <begin position="989"/>
        <end position="1012"/>
    </location>
</feature>
<keyword evidence="2" id="KW-1133">Transmembrane helix</keyword>
<dbReference type="EMBL" id="BONO01000031">
    <property type="protein sequence ID" value="GIG37893.1"/>
    <property type="molecule type" value="Genomic_DNA"/>
</dbReference>
<feature type="region of interest" description="Disordered" evidence="1">
    <location>
        <begin position="1034"/>
        <end position="1065"/>
    </location>
</feature>
<comment type="caution">
    <text evidence="3">The sequence shown here is derived from an EMBL/GenBank/DDBJ whole genome shotgun (WGS) entry which is preliminary data.</text>
</comment>
<feature type="transmembrane region" description="Helical" evidence="2">
    <location>
        <begin position="12"/>
        <end position="33"/>
    </location>
</feature>
<keyword evidence="2" id="KW-0812">Transmembrane</keyword>
<feature type="transmembrane region" description="Helical" evidence="2">
    <location>
        <begin position="467"/>
        <end position="494"/>
    </location>
</feature>
<evidence type="ECO:0000256" key="2">
    <source>
        <dbReference type="SAM" id="Phobius"/>
    </source>
</evidence>
<gene>
    <name evidence="3" type="ORF">Cpa01nite_32740</name>
</gene>
<dbReference type="AlphaFoldDB" id="A0A919PDQ8"/>
<dbReference type="RefSeq" id="WP_203669971.1">
    <property type="nucleotide sequence ID" value="NZ_BONO01000031.1"/>
</dbReference>
<feature type="transmembrane region" description="Helical" evidence="2">
    <location>
        <begin position="958"/>
        <end position="983"/>
    </location>
</feature>
<dbReference type="Gene3D" id="1.20.1640.10">
    <property type="entry name" value="Multidrug efflux transporter AcrB transmembrane domain"/>
    <property type="match status" value="2"/>
</dbReference>
<feature type="transmembrane region" description="Helical" evidence="2">
    <location>
        <begin position="909"/>
        <end position="933"/>
    </location>
</feature>
<keyword evidence="2" id="KW-0472">Membrane</keyword>
<dbReference type="GO" id="GO:0042910">
    <property type="term" value="F:xenobiotic transmembrane transporter activity"/>
    <property type="evidence" value="ECO:0007669"/>
    <property type="project" value="TreeGrafter"/>
</dbReference>
<accession>A0A919PDQ8</accession>
<dbReference type="Gene3D" id="3.30.70.1430">
    <property type="entry name" value="Multidrug efflux transporter AcrB pore domain"/>
    <property type="match status" value="2"/>
</dbReference>
<reference evidence="3" key="1">
    <citation type="submission" date="2021-01" db="EMBL/GenBank/DDBJ databases">
        <title>Whole genome shotgun sequence of Cellulomonas pakistanensis NBRC 110800.</title>
        <authorList>
            <person name="Komaki H."/>
            <person name="Tamura T."/>
        </authorList>
    </citation>
    <scope>NUCLEOTIDE SEQUENCE</scope>
    <source>
        <strain evidence="3">NBRC 110800</strain>
    </source>
</reference>
<dbReference type="Gene3D" id="3.30.70.1440">
    <property type="entry name" value="Multidrug efflux transporter AcrB pore domain"/>
    <property type="match status" value="1"/>
</dbReference>
<dbReference type="Proteomes" id="UP000642125">
    <property type="component" value="Unassembled WGS sequence"/>
</dbReference>
<evidence type="ECO:0000313" key="3">
    <source>
        <dbReference type="EMBL" id="GIG37893.1"/>
    </source>
</evidence>
<dbReference type="SUPFAM" id="SSF82693">
    <property type="entry name" value="Multidrug efflux transporter AcrB pore domain, PN1, PN2, PC1 and PC2 subdomains"/>
    <property type="match status" value="2"/>
</dbReference>
<dbReference type="Pfam" id="PF00873">
    <property type="entry name" value="ACR_tran"/>
    <property type="match status" value="1"/>
</dbReference>
<evidence type="ECO:0000313" key="4">
    <source>
        <dbReference type="Proteomes" id="UP000642125"/>
    </source>
</evidence>
<keyword evidence="4" id="KW-1185">Reference proteome</keyword>
<organism evidence="3 4">
    <name type="scientific">Cellulomonas pakistanensis</name>
    <dbReference type="NCBI Taxonomy" id="992287"/>
    <lineage>
        <taxon>Bacteria</taxon>
        <taxon>Bacillati</taxon>
        <taxon>Actinomycetota</taxon>
        <taxon>Actinomycetes</taxon>
        <taxon>Micrococcales</taxon>
        <taxon>Cellulomonadaceae</taxon>
        <taxon>Cellulomonas</taxon>
    </lineage>
</organism>
<name>A0A919PDQ8_9CELL</name>
<dbReference type="PANTHER" id="PTHR32063">
    <property type="match status" value="1"/>
</dbReference>
<dbReference type="Gene3D" id="3.30.70.1320">
    <property type="entry name" value="Multidrug efflux transporter AcrB pore domain like"/>
    <property type="match status" value="1"/>
</dbReference>
<feature type="compositionally biased region" description="Low complexity" evidence="1">
    <location>
        <begin position="1048"/>
        <end position="1065"/>
    </location>
</feature>
<dbReference type="InterPro" id="IPR001036">
    <property type="entry name" value="Acrflvin-R"/>
</dbReference>
<proteinExistence type="predicted"/>
<feature type="transmembrane region" description="Helical" evidence="2">
    <location>
        <begin position="529"/>
        <end position="550"/>
    </location>
</feature>
<dbReference type="PRINTS" id="PR00702">
    <property type="entry name" value="ACRIFLAVINRP"/>
</dbReference>
<dbReference type="InterPro" id="IPR027463">
    <property type="entry name" value="AcrB_DN_DC_subdom"/>
</dbReference>
<dbReference type="Gene3D" id="3.30.2090.10">
    <property type="entry name" value="Multidrug efflux transporter AcrB TolC docking domain, DN and DC subdomains"/>
    <property type="match status" value="2"/>
</dbReference>
<protein>
    <submittedName>
        <fullName evidence="3">Hydrogenase expression protein</fullName>
    </submittedName>
</protein>
<dbReference type="SUPFAM" id="SSF82714">
    <property type="entry name" value="Multidrug efflux transporter AcrB TolC docking domain, DN and DC subdomains"/>
    <property type="match status" value="2"/>
</dbReference>
<dbReference type="PANTHER" id="PTHR32063:SF0">
    <property type="entry name" value="SWARMING MOTILITY PROTEIN SWRC"/>
    <property type="match status" value="1"/>
</dbReference>
<dbReference type="GO" id="GO:0005886">
    <property type="term" value="C:plasma membrane"/>
    <property type="evidence" value="ECO:0007669"/>
    <property type="project" value="TreeGrafter"/>
</dbReference>
<dbReference type="SUPFAM" id="SSF82866">
    <property type="entry name" value="Multidrug efflux transporter AcrB transmembrane domain"/>
    <property type="match status" value="2"/>
</dbReference>
<feature type="transmembrane region" description="Helical" evidence="2">
    <location>
        <begin position="857"/>
        <end position="876"/>
    </location>
</feature>